<evidence type="ECO:0000256" key="2">
    <source>
        <dbReference type="ARBA" id="ARBA00022737"/>
    </source>
</evidence>
<dbReference type="SUPFAM" id="SSF50978">
    <property type="entry name" value="WD40 repeat-like"/>
    <property type="match status" value="1"/>
</dbReference>
<evidence type="ECO:0000256" key="4">
    <source>
        <dbReference type="ARBA" id="ARBA00037931"/>
    </source>
</evidence>
<sequence length="307" mass="33415">MNVDTTHVVQQSSSLPPAQPAYILRGHQAQIHAVHFFRHNTRLLTGDADGWVILWSIPTKRAVAVWRAHTNTVLGLAVWADDKIITHGRDGKLCVWQVREEDESGLSTTLPLDDADSIQDGSIAVTGLPSERRVATIPPPQDVKTGMIMAIGLHTLGNDNGFVILAGYESGHAAVLTPVAGTSDWKVMYLRKAHSQPIMSLAVAHNLGAFFTSSADAVLARHTVETGTLETIRTKHAGQQSLQVRSDEKILATAGWDGRVRVYSTRTMKELAVLKWHKEGCYAVAFAELDAEDDATGTLTKKTTTVQ</sequence>
<keyword evidence="1 7" id="KW-0853">WD repeat</keyword>
<dbReference type="Gene3D" id="2.130.10.10">
    <property type="entry name" value="YVTN repeat-like/Quinoprotein amine dehydrogenase"/>
    <property type="match status" value="2"/>
</dbReference>
<dbReference type="PROSITE" id="PS50294">
    <property type="entry name" value="WD_REPEATS_REGION"/>
    <property type="match status" value="1"/>
</dbReference>
<name>A0A6H0XXC0_9PEZI</name>
<accession>A0A6H0XXC0</accession>
<gene>
    <name evidence="8" type="ORF">AMS68_004891</name>
</gene>
<dbReference type="InterPro" id="IPR001680">
    <property type="entry name" value="WD40_rpt"/>
</dbReference>
<reference evidence="8 9" key="1">
    <citation type="journal article" date="2016" name="Sci. Rep.">
        <title>Peltaster fructicola genome reveals evolution from an invasive phytopathogen to an ectophytic parasite.</title>
        <authorList>
            <person name="Xu C."/>
            <person name="Chen H."/>
            <person name="Gleason M.L."/>
            <person name="Xu J.R."/>
            <person name="Liu H."/>
            <person name="Zhang R."/>
            <person name="Sun G."/>
        </authorList>
    </citation>
    <scope>NUCLEOTIDE SEQUENCE [LARGE SCALE GENOMIC DNA]</scope>
    <source>
        <strain evidence="8 9">LNHT1506</strain>
    </source>
</reference>
<evidence type="ECO:0000313" key="8">
    <source>
        <dbReference type="EMBL" id="QIW99373.1"/>
    </source>
</evidence>
<dbReference type="Proteomes" id="UP000503462">
    <property type="component" value="Chromosome 3"/>
</dbReference>
<keyword evidence="2" id="KW-0677">Repeat</keyword>
<evidence type="ECO:0000256" key="7">
    <source>
        <dbReference type="PROSITE-ProRule" id="PRU00221"/>
    </source>
</evidence>
<dbReference type="EMBL" id="CP051141">
    <property type="protein sequence ID" value="QIW99373.1"/>
    <property type="molecule type" value="Genomic_DNA"/>
</dbReference>
<dbReference type="SMART" id="SM00320">
    <property type="entry name" value="WD40"/>
    <property type="match status" value="4"/>
</dbReference>
<dbReference type="PANTHER" id="PTHR19854">
    <property type="entry name" value="TRANSDUCIN BETA-LIKE 3"/>
    <property type="match status" value="1"/>
</dbReference>
<dbReference type="Pfam" id="PF00400">
    <property type="entry name" value="WD40"/>
    <property type="match status" value="3"/>
</dbReference>
<evidence type="ECO:0000256" key="5">
    <source>
        <dbReference type="ARBA" id="ARBA00038749"/>
    </source>
</evidence>
<keyword evidence="9" id="KW-1185">Reference proteome</keyword>
<dbReference type="InterPro" id="IPR036322">
    <property type="entry name" value="WD40_repeat_dom_sf"/>
</dbReference>
<proteinExistence type="inferred from homology"/>
<evidence type="ECO:0000256" key="1">
    <source>
        <dbReference type="ARBA" id="ARBA00022574"/>
    </source>
</evidence>
<organism evidence="8 9">
    <name type="scientific">Peltaster fructicola</name>
    <dbReference type="NCBI Taxonomy" id="286661"/>
    <lineage>
        <taxon>Eukaryota</taxon>
        <taxon>Fungi</taxon>
        <taxon>Dikarya</taxon>
        <taxon>Ascomycota</taxon>
        <taxon>Pezizomycotina</taxon>
        <taxon>Dothideomycetes</taxon>
        <taxon>Dothideomycetes incertae sedis</taxon>
        <taxon>Peltaster</taxon>
    </lineage>
</organism>
<evidence type="ECO:0000256" key="6">
    <source>
        <dbReference type="ARBA" id="ARBA00040563"/>
    </source>
</evidence>
<dbReference type="OrthoDB" id="7668193at2759"/>
<comment type="function">
    <text evidence="3">Component of the ASTRA complex involved in chromatin remodeling.</text>
</comment>
<evidence type="ECO:0000256" key="3">
    <source>
        <dbReference type="ARBA" id="ARBA00037338"/>
    </source>
</evidence>
<protein>
    <recommendedName>
        <fullName evidence="6">ASTRA-associated protein 1</fullName>
    </recommendedName>
</protein>
<dbReference type="AlphaFoldDB" id="A0A6H0XXC0"/>
<dbReference type="PANTHER" id="PTHR19854:SF1">
    <property type="entry name" value="GUANINE NUCLEOTIDE-BINDING PROTEIN SUBUNIT BETA-LIKE PROTEIN 1"/>
    <property type="match status" value="1"/>
</dbReference>
<evidence type="ECO:0000313" key="9">
    <source>
        <dbReference type="Proteomes" id="UP000503462"/>
    </source>
</evidence>
<dbReference type="PROSITE" id="PS50082">
    <property type="entry name" value="WD_REPEATS_2"/>
    <property type="match status" value="1"/>
</dbReference>
<comment type="subunit">
    <text evidence="5">Component of the ASTRA chromatin remodeling machinery complex.</text>
</comment>
<feature type="repeat" description="WD" evidence="7">
    <location>
        <begin position="24"/>
        <end position="65"/>
    </location>
</feature>
<dbReference type="InterPro" id="IPR015943">
    <property type="entry name" value="WD40/YVTN_repeat-like_dom_sf"/>
</dbReference>
<comment type="similarity">
    <text evidence="4">Belongs to the WD repeat ASA1 family.</text>
</comment>